<accession>A0A2T5AYZ9</accession>
<evidence type="ECO:0000313" key="1">
    <source>
        <dbReference type="EMBL" id="PTM91958.1"/>
    </source>
</evidence>
<name>A0A2T5AYZ9_MYCDI</name>
<gene>
    <name evidence="1" type="ORF">C7449_1083</name>
</gene>
<proteinExistence type="predicted"/>
<reference evidence="1 2" key="1">
    <citation type="submission" date="2018-04" db="EMBL/GenBank/DDBJ databases">
        <title>Genomic Encyclopedia of Type Strains, Phase IV (KMG-IV): sequencing the most valuable type-strain genomes for metagenomic binning, comparative biology and taxonomic classification.</title>
        <authorList>
            <person name="Goeker M."/>
        </authorList>
    </citation>
    <scope>NUCLEOTIDE SEQUENCE [LARGE SCALE GENOMIC DNA]</scope>
    <source>
        <strain evidence="1 2">DSM 7138</strain>
    </source>
</reference>
<dbReference type="EMBL" id="PZZZ01000008">
    <property type="protein sequence ID" value="PTM91958.1"/>
    <property type="molecule type" value="Genomic_DNA"/>
</dbReference>
<comment type="caution">
    <text evidence="1">The sequence shown here is derived from an EMBL/GenBank/DDBJ whole genome shotgun (WGS) entry which is preliminary data.</text>
</comment>
<dbReference type="Proteomes" id="UP000241247">
    <property type="component" value="Unassembled WGS sequence"/>
</dbReference>
<organism evidence="1 2">
    <name type="scientific">Mycoplana dimorpha</name>
    <dbReference type="NCBI Taxonomy" id="28320"/>
    <lineage>
        <taxon>Bacteria</taxon>
        <taxon>Pseudomonadati</taxon>
        <taxon>Pseudomonadota</taxon>
        <taxon>Alphaproteobacteria</taxon>
        <taxon>Hyphomicrobiales</taxon>
        <taxon>Rhizobiaceae</taxon>
        <taxon>Mycoplana</taxon>
    </lineage>
</organism>
<sequence>MSSDPRYASISPSEMKMVQSVLDDAGYDANVLAEDQSLFNAAALLVMNLFMAGETSPYALAAQLERNFGKATTTKLPYKSPLPRYAIQGLPHNLSRAGIKTPRLPDELDVQTWENEGGAVSMSAQRTFPIAIKSVGTVKETGDV</sequence>
<dbReference type="AlphaFoldDB" id="A0A2T5AYZ9"/>
<protein>
    <submittedName>
        <fullName evidence="1">Uncharacterized protein</fullName>
    </submittedName>
</protein>
<keyword evidence="2" id="KW-1185">Reference proteome</keyword>
<dbReference type="RefSeq" id="WP_245414437.1">
    <property type="nucleotide sequence ID" value="NZ_JBHEEX010000004.1"/>
</dbReference>
<evidence type="ECO:0000313" key="2">
    <source>
        <dbReference type="Proteomes" id="UP000241247"/>
    </source>
</evidence>